<dbReference type="RefSeq" id="WP_131017606.1">
    <property type="nucleotide sequence ID" value="NZ_SIRE01000029.1"/>
</dbReference>
<dbReference type="CDD" id="cd07516">
    <property type="entry name" value="HAD_Pase"/>
    <property type="match status" value="1"/>
</dbReference>
<dbReference type="Proteomes" id="UP000293142">
    <property type="component" value="Unassembled WGS sequence"/>
</dbReference>
<dbReference type="InterPro" id="IPR006379">
    <property type="entry name" value="HAD-SF_hydro_IIB"/>
</dbReference>
<gene>
    <name evidence="1" type="ORF">EYB31_32120</name>
</gene>
<dbReference type="GO" id="GO:0016791">
    <property type="term" value="F:phosphatase activity"/>
    <property type="evidence" value="ECO:0007669"/>
    <property type="project" value="TreeGrafter"/>
</dbReference>
<dbReference type="GO" id="GO:0005829">
    <property type="term" value="C:cytosol"/>
    <property type="evidence" value="ECO:0007669"/>
    <property type="project" value="TreeGrafter"/>
</dbReference>
<organism evidence="1 2">
    <name type="scientific">Paenibacillus thalictri</name>
    <dbReference type="NCBI Taxonomy" id="2527873"/>
    <lineage>
        <taxon>Bacteria</taxon>
        <taxon>Bacillati</taxon>
        <taxon>Bacillota</taxon>
        <taxon>Bacilli</taxon>
        <taxon>Bacillales</taxon>
        <taxon>Paenibacillaceae</taxon>
        <taxon>Paenibacillus</taxon>
    </lineage>
</organism>
<dbReference type="OrthoDB" id="9781413at2"/>
<evidence type="ECO:0000313" key="1">
    <source>
        <dbReference type="EMBL" id="TBL70889.1"/>
    </source>
</evidence>
<dbReference type="InterPro" id="IPR023214">
    <property type="entry name" value="HAD_sf"/>
</dbReference>
<dbReference type="EMBL" id="SIRE01000029">
    <property type="protein sequence ID" value="TBL70889.1"/>
    <property type="molecule type" value="Genomic_DNA"/>
</dbReference>
<reference evidence="1 2" key="1">
    <citation type="submission" date="2019-02" db="EMBL/GenBank/DDBJ databases">
        <title>Paenibacillus sp. nov., isolated from surface-sterilized tissue of Thalictrum simplex L.</title>
        <authorList>
            <person name="Tuo L."/>
        </authorList>
    </citation>
    <scope>NUCLEOTIDE SEQUENCE [LARGE SCALE GENOMIC DNA]</scope>
    <source>
        <strain evidence="1 2">N2SHLJ1</strain>
    </source>
</reference>
<comment type="caution">
    <text evidence="1">The sequence shown here is derived from an EMBL/GenBank/DDBJ whole genome shotgun (WGS) entry which is preliminary data.</text>
</comment>
<dbReference type="PROSITE" id="PS01228">
    <property type="entry name" value="COF_1"/>
    <property type="match status" value="1"/>
</dbReference>
<dbReference type="PANTHER" id="PTHR10000:SF55">
    <property type="entry name" value="5-AMINO-6-(5-PHOSPHO-D-RIBITYLAMINO)URACIL PHOSPHATASE YCSE"/>
    <property type="match status" value="1"/>
</dbReference>
<proteinExistence type="predicted"/>
<name>A0A4Q9DFV3_9BACL</name>
<dbReference type="PANTHER" id="PTHR10000">
    <property type="entry name" value="PHOSPHOSERINE PHOSPHATASE"/>
    <property type="match status" value="1"/>
</dbReference>
<sequence>MTNYKLLALDMDGTLLTDSKEISPENARWIAKCKEQGVHVILTTGRGIQKILPYSQQLGLTEPIVAVNGGEVWSGPEQLYQRSPIPAEVIERLRQTALTMDVWYWAYTTEGMVKRDTWGELNCSEYEWLKFGYHTEDPQKLAALHETIAQTWEFEATNSHPCNIELNPKGITKANGLREVCRLLGVEMREAVAVGDSLNDMSMIVEAGLGVAMGNAQEEVKRRAGAVTDSNEEDGVAKVIQRFIL</sequence>
<keyword evidence="2" id="KW-1185">Reference proteome</keyword>
<dbReference type="SFLD" id="SFLDS00003">
    <property type="entry name" value="Haloacid_Dehalogenase"/>
    <property type="match status" value="1"/>
</dbReference>
<dbReference type="NCBIfam" id="TIGR01484">
    <property type="entry name" value="HAD-SF-IIB"/>
    <property type="match status" value="1"/>
</dbReference>
<dbReference type="GO" id="GO:0000287">
    <property type="term" value="F:magnesium ion binding"/>
    <property type="evidence" value="ECO:0007669"/>
    <property type="project" value="TreeGrafter"/>
</dbReference>
<dbReference type="PROSITE" id="PS01229">
    <property type="entry name" value="COF_2"/>
    <property type="match status" value="1"/>
</dbReference>
<dbReference type="Pfam" id="PF08282">
    <property type="entry name" value="Hydrolase_3"/>
    <property type="match status" value="2"/>
</dbReference>
<dbReference type="AlphaFoldDB" id="A0A4Q9DFV3"/>
<dbReference type="InterPro" id="IPR036412">
    <property type="entry name" value="HAD-like_sf"/>
</dbReference>
<protein>
    <submittedName>
        <fullName evidence="1">HAD family phosphatase</fullName>
    </submittedName>
</protein>
<dbReference type="SFLD" id="SFLDG01140">
    <property type="entry name" value="C2.B:_Phosphomannomutase_and_P"/>
    <property type="match status" value="1"/>
</dbReference>
<accession>A0A4Q9DFV3</accession>
<evidence type="ECO:0000313" key="2">
    <source>
        <dbReference type="Proteomes" id="UP000293142"/>
    </source>
</evidence>
<dbReference type="Gene3D" id="3.30.1240.10">
    <property type="match status" value="1"/>
</dbReference>
<dbReference type="Gene3D" id="3.40.50.1000">
    <property type="entry name" value="HAD superfamily/HAD-like"/>
    <property type="match status" value="1"/>
</dbReference>
<dbReference type="SUPFAM" id="SSF56784">
    <property type="entry name" value="HAD-like"/>
    <property type="match status" value="1"/>
</dbReference>